<evidence type="ECO:0000313" key="9">
    <source>
        <dbReference type="EMBL" id="MCZ8531982.1"/>
    </source>
</evidence>
<dbReference type="PIRSF" id="PIRSF006066">
    <property type="entry name" value="HI0050"/>
    <property type="match status" value="1"/>
</dbReference>
<feature type="transmembrane region" description="Helical" evidence="7">
    <location>
        <begin position="175"/>
        <end position="199"/>
    </location>
</feature>
<dbReference type="InterPro" id="IPR004681">
    <property type="entry name" value="TRAP_DctM"/>
</dbReference>
<evidence type="ECO:0000256" key="4">
    <source>
        <dbReference type="ARBA" id="ARBA00022692"/>
    </source>
</evidence>
<dbReference type="AlphaFoldDB" id="A0A9X3L5X0"/>
<keyword evidence="5 7" id="KW-1133">Transmembrane helix</keyword>
<feature type="transmembrane region" description="Helical" evidence="7">
    <location>
        <begin position="7"/>
        <end position="40"/>
    </location>
</feature>
<evidence type="ECO:0000256" key="1">
    <source>
        <dbReference type="ARBA" id="ARBA00004429"/>
    </source>
</evidence>
<sequence length="435" mass="46021">MDVALQAALILLICVAFLLIIGAPIAVSLGIASVLAMISIMDFNNSLLTSAQRMFAGTNSFTLLAIPFFVLAGVIMNNGGIALRLINCAKVLSGRLPGSLAHTNIVANMMFGSISGSAVAAAAAVGSTMGPLQAKEGYDRNFNAAVNIASAPTGMLIPPSNTLIVYSLVSGGTSIAALFMAGYIPGILWGIGCMIVAYIMAKRRGYKSDERVSLRVALRVFLDAIPSLFLIIIVIGGIIYGVFTATEGSAIAVVYSLLLSFVYKTIKVKDLPRILLDSTRTTSIVIFLIGVSSIMSWVMAFTNIPGIIADTLLAMTDNIYIILLIMNIVLLIVGTFMDPTPAVLIFTPIFLPIALSFGVDPVHFGIMIVFNLSIGTITPPVGPVLFVGAKVANLKIESIIKPLIPFFVVTVAILLIVTYIPSISLFIPELFGLVK</sequence>
<keyword evidence="2" id="KW-1003">Cell membrane</keyword>
<accession>A0A9X3L5X0</accession>
<reference evidence="9" key="1">
    <citation type="submission" date="2022-05" db="EMBL/GenBank/DDBJ databases">
        <authorList>
            <person name="Colautti A."/>
            <person name="Iacumin L."/>
        </authorList>
    </citation>
    <scope>NUCLEOTIDE SEQUENCE</scope>
    <source>
        <strain evidence="9">DSM 30747</strain>
    </source>
</reference>
<dbReference type="InterPro" id="IPR010656">
    <property type="entry name" value="DctM"/>
</dbReference>
<dbReference type="RefSeq" id="WP_269920655.1">
    <property type="nucleotide sequence ID" value="NZ_JAMKBI010000001.1"/>
</dbReference>
<comment type="subcellular location">
    <subcellularLocation>
        <location evidence="1">Cell inner membrane</location>
        <topology evidence="1">Multi-pass membrane protein</topology>
    </subcellularLocation>
</comment>
<dbReference type="Pfam" id="PF06808">
    <property type="entry name" value="DctM"/>
    <property type="match status" value="1"/>
</dbReference>
<keyword evidence="3" id="KW-0997">Cell inner membrane</keyword>
<dbReference type="EMBL" id="JAMKBI010000001">
    <property type="protein sequence ID" value="MCZ8531982.1"/>
    <property type="molecule type" value="Genomic_DNA"/>
</dbReference>
<dbReference type="Proteomes" id="UP001152172">
    <property type="component" value="Unassembled WGS sequence"/>
</dbReference>
<feature type="transmembrane region" description="Helical" evidence="7">
    <location>
        <begin position="278"/>
        <end position="299"/>
    </location>
</feature>
<dbReference type="GO" id="GO:0005886">
    <property type="term" value="C:plasma membrane"/>
    <property type="evidence" value="ECO:0007669"/>
    <property type="project" value="UniProtKB-SubCell"/>
</dbReference>
<keyword evidence="4 7" id="KW-0812">Transmembrane</keyword>
<feature type="transmembrane region" description="Helical" evidence="7">
    <location>
        <begin position="105"/>
        <end position="125"/>
    </location>
</feature>
<name>A0A9X3L5X0_9BACI</name>
<dbReference type="NCBIfam" id="TIGR00786">
    <property type="entry name" value="dctM"/>
    <property type="match status" value="1"/>
</dbReference>
<feature type="transmembrane region" description="Helical" evidence="7">
    <location>
        <begin position="319"/>
        <end position="337"/>
    </location>
</feature>
<evidence type="ECO:0000256" key="6">
    <source>
        <dbReference type="ARBA" id="ARBA00023136"/>
    </source>
</evidence>
<protein>
    <submittedName>
        <fullName evidence="9">TRAP transporter large permease</fullName>
    </submittedName>
</protein>
<feature type="domain" description="TRAP C4-dicarboxylate transport system permease DctM subunit" evidence="8">
    <location>
        <begin position="12"/>
        <end position="423"/>
    </location>
</feature>
<keyword evidence="10" id="KW-1185">Reference proteome</keyword>
<feature type="transmembrane region" description="Helical" evidence="7">
    <location>
        <begin position="403"/>
        <end position="427"/>
    </location>
</feature>
<evidence type="ECO:0000256" key="2">
    <source>
        <dbReference type="ARBA" id="ARBA00022475"/>
    </source>
</evidence>
<organism evidence="9 10">
    <name type="scientific">Psychrobacillus psychrodurans</name>
    <dbReference type="NCBI Taxonomy" id="126157"/>
    <lineage>
        <taxon>Bacteria</taxon>
        <taxon>Bacillati</taxon>
        <taxon>Bacillota</taxon>
        <taxon>Bacilli</taxon>
        <taxon>Bacillales</taxon>
        <taxon>Bacillaceae</taxon>
        <taxon>Psychrobacillus</taxon>
    </lineage>
</organism>
<feature type="transmembrane region" description="Helical" evidence="7">
    <location>
        <begin position="342"/>
        <end position="359"/>
    </location>
</feature>
<dbReference type="PANTHER" id="PTHR33362:SF2">
    <property type="entry name" value="TRAP TRANSPORTER LARGE PERMEASE PROTEIN"/>
    <property type="match status" value="1"/>
</dbReference>
<evidence type="ECO:0000256" key="7">
    <source>
        <dbReference type="SAM" id="Phobius"/>
    </source>
</evidence>
<feature type="transmembrane region" description="Helical" evidence="7">
    <location>
        <begin position="249"/>
        <end position="266"/>
    </location>
</feature>
<evidence type="ECO:0000259" key="8">
    <source>
        <dbReference type="Pfam" id="PF06808"/>
    </source>
</evidence>
<evidence type="ECO:0000256" key="5">
    <source>
        <dbReference type="ARBA" id="ARBA00022989"/>
    </source>
</evidence>
<dbReference type="GO" id="GO:0022857">
    <property type="term" value="F:transmembrane transporter activity"/>
    <property type="evidence" value="ECO:0007669"/>
    <property type="project" value="TreeGrafter"/>
</dbReference>
<proteinExistence type="predicted"/>
<feature type="transmembrane region" description="Helical" evidence="7">
    <location>
        <begin position="60"/>
        <end position="85"/>
    </location>
</feature>
<feature type="transmembrane region" description="Helical" evidence="7">
    <location>
        <begin position="365"/>
        <end position="391"/>
    </location>
</feature>
<evidence type="ECO:0000313" key="10">
    <source>
        <dbReference type="Proteomes" id="UP001152172"/>
    </source>
</evidence>
<comment type="caution">
    <text evidence="9">The sequence shown here is derived from an EMBL/GenBank/DDBJ whole genome shotgun (WGS) entry which is preliminary data.</text>
</comment>
<feature type="transmembrane region" description="Helical" evidence="7">
    <location>
        <begin position="220"/>
        <end position="243"/>
    </location>
</feature>
<gene>
    <name evidence="9" type="ORF">M9R61_01315</name>
</gene>
<dbReference type="PANTHER" id="PTHR33362">
    <property type="entry name" value="SIALIC ACID TRAP TRANSPORTER PERMEASE PROTEIN SIAT-RELATED"/>
    <property type="match status" value="1"/>
</dbReference>
<keyword evidence="6 7" id="KW-0472">Membrane</keyword>
<evidence type="ECO:0000256" key="3">
    <source>
        <dbReference type="ARBA" id="ARBA00022519"/>
    </source>
</evidence>